<dbReference type="InterPro" id="IPR000415">
    <property type="entry name" value="Nitroreductase-like"/>
</dbReference>
<dbReference type="AlphaFoldDB" id="A0A194XBY9"/>
<dbReference type="CDD" id="cd02136">
    <property type="entry name" value="PnbA_NfnB-like"/>
    <property type="match status" value="1"/>
</dbReference>
<dbReference type="PANTHER" id="PTHR43673">
    <property type="entry name" value="NAD(P)H NITROREDUCTASE YDGI-RELATED"/>
    <property type="match status" value="1"/>
</dbReference>
<reference evidence="7 8" key="1">
    <citation type="submission" date="2015-10" db="EMBL/GenBank/DDBJ databases">
        <title>Full genome of DAOMC 229536 Phialocephala scopiformis, a fungal endophyte of spruce producing the potent anti-insectan compound rugulosin.</title>
        <authorList>
            <consortium name="DOE Joint Genome Institute"/>
            <person name="Walker A.K."/>
            <person name="Frasz S.L."/>
            <person name="Seifert K.A."/>
            <person name="Miller J.D."/>
            <person name="Mondo S.J."/>
            <person name="Labutti K."/>
            <person name="Lipzen A."/>
            <person name="Dockter R."/>
            <person name="Kennedy M."/>
            <person name="Grigoriev I.V."/>
            <person name="Spatafora J.W."/>
        </authorList>
    </citation>
    <scope>NUCLEOTIDE SEQUENCE [LARGE SCALE GENOMIC DNA]</scope>
    <source>
        <strain evidence="7 8">CBS 120377</strain>
    </source>
</reference>
<dbReference type="OrthoDB" id="41362at2759"/>
<evidence type="ECO:0000256" key="2">
    <source>
        <dbReference type="ARBA" id="ARBA00007118"/>
    </source>
</evidence>
<dbReference type="InterPro" id="IPR029479">
    <property type="entry name" value="Nitroreductase"/>
</dbReference>
<evidence type="ECO:0000256" key="5">
    <source>
        <dbReference type="ARBA" id="ARBA00023002"/>
    </source>
</evidence>
<protein>
    <submittedName>
        <fullName evidence="7">Nitroreductase</fullName>
    </submittedName>
</protein>
<evidence type="ECO:0000256" key="4">
    <source>
        <dbReference type="ARBA" id="ARBA00022643"/>
    </source>
</evidence>
<name>A0A194XBY9_MOLSC</name>
<dbReference type="STRING" id="149040.A0A194XBY9"/>
<evidence type="ECO:0000259" key="6">
    <source>
        <dbReference type="Pfam" id="PF00881"/>
    </source>
</evidence>
<keyword evidence="8" id="KW-1185">Reference proteome</keyword>
<dbReference type="PANTHER" id="PTHR43673:SF2">
    <property type="entry name" value="NITROREDUCTASE"/>
    <property type="match status" value="1"/>
</dbReference>
<dbReference type="Proteomes" id="UP000070700">
    <property type="component" value="Unassembled WGS sequence"/>
</dbReference>
<keyword evidence="5" id="KW-0560">Oxidoreductase</keyword>
<keyword evidence="4" id="KW-0288">FMN</keyword>
<evidence type="ECO:0000313" key="7">
    <source>
        <dbReference type="EMBL" id="KUJ17688.1"/>
    </source>
</evidence>
<dbReference type="InParanoid" id="A0A194XBY9"/>
<sequence>MSAKDASKTAIEPTLDEAIKNRHSTRKFLPTPIQQDLLITALQFAQLSPSNSNIQPWHLTVVSGQRLIKLKAALNAAATKTNPNIPPLPDTFSHFRTELGYQVYGVGMGIAREDRESRREAVLRNYEFFGAPVVGILCMDKRLGAVDAMGVGMYLQTLLLELTKVGLETCVEVSVAGYPEVLRSELGIGDELDILCGVAIGLEDGEFRANELRIARQPIEKNVVFLEK</sequence>
<dbReference type="RefSeq" id="XP_018072043.1">
    <property type="nucleotide sequence ID" value="XM_018209287.1"/>
</dbReference>
<accession>A0A194XBY9</accession>
<dbReference type="GeneID" id="28819013"/>
<dbReference type="GO" id="GO:0016491">
    <property type="term" value="F:oxidoreductase activity"/>
    <property type="evidence" value="ECO:0007669"/>
    <property type="project" value="UniProtKB-KW"/>
</dbReference>
<feature type="domain" description="Nitroreductase" evidence="6">
    <location>
        <begin position="19"/>
        <end position="201"/>
    </location>
</feature>
<evidence type="ECO:0000256" key="1">
    <source>
        <dbReference type="ARBA" id="ARBA00001917"/>
    </source>
</evidence>
<gene>
    <name evidence="7" type="ORF">LY89DRAFT_584808</name>
</gene>
<keyword evidence="3" id="KW-0285">Flavoprotein</keyword>
<comment type="similarity">
    <text evidence="2">Belongs to the nitroreductase family.</text>
</comment>
<comment type="cofactor">
    <cofactor evidence="1">
        <name>FMN</name>
        <dbReference type="ChEBI" id="CHEBI:58210"/>
    </cofactor>
</comment>
<evidence type="ECO:0000313" key="8">
    <source>
        <dbReference type="Proteomes" id="UP000070700"/>
    </source>
</evidence>
<evidence type="ECO:0000256" key="3">
    <source>
        <dbReference type="ARBA" id="ARBA00022630"/>
    </source>
</evidence>
<proteinExistence type="inferred from homology"/>
<dbReference type="SUPFAM" id="SSF55469">
    <property type="entry name" value="FMN-dependent nitroreductase-like"/>
    <property type="match status" value="1"/>
</dbReference>
<dbReference type="Gene3D" id="3.40.109.10">
    <property type="entry name" value="NADH Oxidase"/>
    <property type="match status" value="1"/>
</dbReference>
<dbReference type="KEGG" id="psco:LY89DRAFT_584808"/>
<dbReference type="EMBL" id="KQ947414">
    <property type="protein sequence ID" value="KUJ17688.1"/>
    <property type="molecule type" value="Genomic_DNA"/>
</dbReference>
<dbReference type="Pfam" id="PF00881">
    <property type="entry name" value="Nitroreductase"/>
    <property type="match status" value="1"/>
</dbReference>
<organism evidence="7 8">
    <name type="scientific">Mollisia scopiformis</name>
    <name type="common">Conifer needle endophyte fungus</name>
    <name type="synonym">Phialocephala scopiformis</name>
    <dbReference type="NCBI Taxonomy" id="149040"/>
    <lineage>
        <taxon>Eukaryota</taxon>
        <taxon>Fungi</taxon>
        <taxon>Dikarya</taxon>
        <taxon>Ascomycota</taxon>
        <taxon>Pezizomycotina</taxon>
        <taxon>Leotiomycetes</taxon>
        <taxon>Helotiales</taxon>
        <taxon>Mollisiaceae</taxon>
        <taxon>Mollisia</taxon>
    </lineage>
</organism>